<dbReference type="eggNOG" id="ENOG502SIN7">
    <property type="taxonomic scope" value="Eukaryota"/>
</dbReference>
<dbReference type="PANTHER" id="PTHR32215:SF0">
    <property type="entry name" value="CILIA- AND FLAGELLA-ASSOCIATED PROTEIN 57"/>
    <property type="match status" value="1"/>
</dbReference>
<protein>
    <submittedName>
        <fullName evidence="2">Uncharacterized protein</fullName>
    </submittedName>
</protein>
<keyword evidence="3" id="KW-1185">Reference proteome</keyword>
<evidence type="ECO:0000313" key="2">
    <source>
        <dbReference type="EMBL" id="CAK85760.1"/>
    </source>
</evidence>
<dbReference type="KEGG" id="ptm:GSPATT00019478001"/>
<reference evidence="2 3" key="1">
    <citation type="journal article" date="2006" name="Nature">
        <title>Global trends of whole-genome duplications revealed by the ciliate Paramecium tetraurelia.</title>
        <authorList>
            <consortium name="Genoscope"/>
            <person name="Aury J.-M."/>
            <person name="Jaillon O."/>
            <person name="Duret L."/>
            <person name="Noel B."/>
            <person name="Jubin C."/>
            <person name="Porcel B.M."/>
            <person name="Segurens B."/>
            <person name="Daubin V."/>
            <person name="Anthouard V."/>
            <person name="Aiach N."/>
            <person name="Arnaiz O."/>
            <person name="Billaut A."/>
            <person name="Beisson J."/>
            <person name="Blanc I."/>
            <person name="Bouhouche K."/>
            <person name="Camara F."/>
            <person name="Duharcourt S."/>
            <person name="Guigo R."/>
            <person name="Gogendeau D."/>
            <person name="Katinka M."/>
            <person name="Keller A.-M."/>
            <person name="Kissmehl R."/>
            <person name="Klotz C."/>
            <person name="Koll F."/>
            <person name="Le Moue A."/>
            <person name="Lepere C."/>
            <person name="Malinsky S."/>
            <person name="Nowacki M."/>
            <person name="Nowak J.K."/>
            <person name="Plattner H."/>
            <person name="Poulain J."/>
            <person name="Ruiz F."/>
            <person name="Serrano V."/>
            <person name="Zagulski M."/>
            <person name="Dessen P."/>
            <person name="Betermier M."/>
            <person name="Weissenbach J."/>
            <person name="Scarpelli C."/>
            <person name="Schachter V."/>
            <person name="Sperling L."/>
            <person name="Meyer E."/>
            <person name="Cohen J."/>
            <person name="Wincker P."/>
        </authorList>
    </citation>
    <scope>NUCLEOTIDE SEQUENCE [LARGE SCALE GENOMIC DNA]</scope>
    <source>
        <strain evidence="2 3">Stock d4-2</strain>
    </source>
</reference>
<dbReference type="GeneID" id="5038942"/>
<dbReference type="RefSeq" id="XP_001453157.1">
    <property type="nucleotide sequence ID" value="XM_001453120.1"/>
</dbReference>
<accession>A0DRU3</accession>
<dbReference type="EMBL" id="CT868541">
    <property type="protein sequence ID" value="CAK85760.1"/>
    <property type="molecule type" value="Genomic_DNA"/>
</dbReference>
<dbReference type="AlphaFoldDB" id="A0DRU3"/>
<keyword evidence="1" id="KW-0175">Coiled coil</keyword>
<organism evidence="2 3">
    <name type="scientific">Paramecium tetraurelia</name>
    <dbReference type="NCBI Taxonomy" id="5888"/>
    <lineage>
        <taxon>Eukaryota</taxon>
        <taxon>Sar</taxon>
        <taxon>Alveolata</taxon>
        <taxon>Ciliophora</taxon>
        <taxon>Intramacronucleata</taxon>
        <taxon>Oligohymenophorea</taxon>
        <taxon>Peniculida</taxon>
        <taxon>Parameciidae</taxon>
        <taxon>Paramecium</taxon>
    </lineage>
</organism>
<name>A0DRU3_PARTE</name>
<evidence type="ECO:0000256" key="1">
    <source>
        <dbReference type="SAM" id="Coils"/>
    </source>
</evidence>
<evidence type="ECO:0000313" key="3">
    <source>
        <dbReference type="Proteomes" id="UP000000600"/>
    </source>
</evidence>
<sequence length="315" mass="37588">MMLADLREKEKLINQREQQIKDFRMKNVHLQNFQKVYDYRVNTLKDERENLMDHLKTMEKHVKNLYNELLEESGLKQSRIEEERKLITDLNILKNQLKSAQLNMDNFKSSIQTLINSDTGDWPEKLEELYHMVQKDNSKAIAIKNPVFQETLKDMQKDPLQQQIDQSQQNAIYKALSSQKYYLQQSLSEVEASAKYQLSQREVAYDTIQDQNKHLIKQCKELREKKQELKSQLDSMNKEYREKKREINNQGIEIPEENEDDNQFARTYATTFTSITRTPGTKSQQNFRTKLLEMQDDNYSILIFILIQKYSIKQQ</sequence>
<dbReference type="PANTHER" id="PTHR32215">
    <property type="entry name" value="CILIA- AND FLAGELLA-ASSOCIATED PROTEIN 57"/>
    <property type="match status" value="1"/>
</dbReference>
<feature type="coiled-coil region" evidence="1">
    <location>
        <begin position="205"/>
        <end position="253"/>
    </location>
</feature>
<dbReference type="HOGENOM" id="CLU_884161_0_0_1"/>
<proteinExistence type="predicted"/>
<dbReference type="Proteomes" id="UP000000600">
    <property type="component" value="Unassembled WGS sequence"/>
</dbReference>
<dbReference type="InParanoid" id="A0DRU3"/>
<feature type="coiled-coil region" evidence="1">
    <location>
        <begin position="6"/>
        <end position="110"/>
    </location>
</feature>
<dbReference type="InterPro" id="IPR052993">
    <property type="entry name" value="CFA-57"/>
</dbReference>
<gene>
    <name evidence="2" type="ORF">GSPATT00019478001</name>
</gene>